<comment type="caution">
    <text evidence="3">The sequence shown here is derived from an EMBL/GenBank/DDBJ whole genome shotgun (WGS) entry which is preliminary data.</text>
</comment>
<reference evidence="3 4" key="1">
    <citation type="submission" date="2017-09" db="EMBL/GenBank/DDBJ databases">
        <title>Large-scale bioinformatics analysis of Bacillus genomes uncovers conserved roles of natural products in bacterial physiology.</title>
        <authorList>
            <consortium name="Agbiome Team Llc"/>
            <person name="Bleich R.M."/>
            <person name="Grubbs K.J."/>
            <person name="Santa Maria K.C."/>
            <person name="Allen S.E."/>
            <person name="Farag S."/>
            <person name="Shank E.A."/>
            <person name="Bowers A."/>
        </authorList>
    </citation>
    <scope>NUCLEOTIDE SEQUENCE [LARGE SCALE GENOMIC DNA]</scope>
    <source>
        <strain evidence="3 4">AFS029838</strain>
    </source>
</reference>
<evidence type="ECO:0000259" key="2">
    <source>
        <dbReference type="Pfam" id="PF20720"/>
    </source>
</evidence>
<gene>
    <name evidence="3" type="ORF">COI65_08890</name>
</gene>
<name>A0A2B6UDA8_9BACI</name>
<dbReference type="GO" id="GO:0003677">
    <property type="term" value="F:DNA binding"/>
    <property type="evidence" value="ECO:0007669"/>
    <property type="project" value="InterPro"/>
</dbReference>
<dbReference type="GO" id="GO:0004519">
    <property type="term" value="F:endonuclease activity"/>
    <property type="evidence" value="ECO:0007669"/>
    <property type="project" value="InterPro"/>
</dbReference>
<dbReference type="Gene3D" id="3.40.50.300">
    <property type="entry name" value="P-loop containing nucleotide triphosphate hydrolases"/>
    <property type="match status" value="1"/>
</dbReference>
<sequence>MYVYDFTNLSDVEFEKLCADILSRKLGVKLRYFAPGRDGGIDLVDDASNKNIVVQVKHYAKSSFKGLLASLKKEVDKVEKLKPNQYYICVSQQLTAANISEIYELFKEYMKDTSNIITRDVLVDFLDKDSNQDILRKNFKLWLLSDKLLKDIFNNQVFIDSEVLLDEINEEFKYFVQTKVFNEALEMLKKHRLLMLYGAPGVGKSINSKMLAAAFVKEGYIIRYTTDGQVSNIKNVISKNPDVKEVVLLDDCLGQYYFKLKEGQDQELISLIKYINQYETKVLILNTRVTILNEAKRSRLEFRRYLEKGKIPLKTIDMENISSEEKAEIFYNHLLKNKIPKAYYDALRVDRKYRDIINHKNYNPRIMEFVTEEYRYSKVNSQEYYQYILKNLNYPNDVWADEFEEKLEELDRIFMYTLFSLTDTYVDRDVLEECFIFRLNKEGRAQSTIDYFSVVESRLTKSLVKILDDYGSKKIGVLNPSINDYMNSHIHSNKIGLNAIKESILYIEQIEKMYEKKAKEEMLIGKLKSGDFINLKSLGNKKISYLFCGIAKYKILNESYKPIIENNFNEFNENLSFFDDELKKKDLVVKFLKEKPLYDFYEIDENLKDENFRDDYIEGLNFEEILEVLSLIKNEELLLPELTETLVSNLLEELDYYLSDLEVYDYIDDIEGFEVFYDLMPSGEDEERNEEKIDEEIQKLCSNVRKDIREEIRNQVDKTIGFETIKEKLERLMDEYISEDKMSEALTQHFYPEPDYDDYDEDRRGFDLGDADAMDVIFDREYPEE</sequence>
<evidence type="ECO:0000313" key="3">
    <source>
        <dbReference type="EMBL" id="PHG63524.1"/>
    </source>
</evidence>
<dbReference type="SUPFAM" id="SSF52540">
    <property type="entry name" value="P-loop containing nucleoside triphosphate hydrolases"/>
    <property type="match status" value="1"/>
</dbReference>
<evidence type="ECO:0000259" key="1">
    <source>
        <dbReference type="Pfam" id="PF04471"/>
    </source>
</evidence>
<dbReference type="AlphaFoldDB" id="A0A2B6UDA8"/>
<dbReference type="Gene3D" id="3.40.1350.10">
    <property type="match status" value="1"/>
</dbReference>
<dbReference type="InterPro" id="IPR027417">
    <property type="entry name" value="P-loop_NTPase"/>
</dbReference>
<feature type="domain" description="Novel STAND NTPase 3" evidence="2">
    <location>
        <begin position="175"/>
        <end position="334"/>
    </location>
</feature>
<organism evidence="3 4">
    <name type="scientific">Bacillus wiedmannii</name>
    <dbReference type="NCBI Taxonomy" id="1890302"/>
    <lineage>
        <taxon>Bacteria</taxon>
        <taxon>Bacillati</taxon>
        <taxon>Bacillota</taxon>
        <taxon>Bacilli</taxon>
        <taxon>Bacillales</taxon>
        <taxon>Bacillaceae</taxon>
        <taxon>Bacillus</taxon>
        <taxon>Bacillus cereus group</taxon>
    </lineage>
</organism>
<dbReference type="InterPro" id="IPR007560">
    <property type="entry name" value="Restrct_endonuc_IV_Mrr"/>
</dbReference>
<dbReference type="InterPro" id="IPR011856">
    <property type="entry name" value="tRNA_endonuc-like_dom_sf"/>
</dbReference>
<dbReference type="Pfam" id="PF20720">
    <property type="entry name" value="nSTAND3"/>
    <property type="match status" value="1"/>
</dbReference>
<dbReference type="InterPro" id="IPR049050">
    <property type="entry name" value="nSTAND3"/>
</dbReference>
<dbReference type="Pfam" id="PF04471">
    <property type="entry name" value="Mrr_cat"/>
    <property type="match status" value="1"/>
</dbReference>
<feature type="domain" description="Restriction endonuclease type IV Mrr" evidence="1">
    <location>
        <begin position="8"/>
        <end position="62"/>
    </location>
</feature>
<evidence type="ECO:0000313" key="4">
    <source>
        <dbReference type="Proteomes" id="UP000222503"/>
    </source>
</evidence>
<dbReference type="Proteomes" id="UP000222503">
    <property type="component" value="Unassembled WGS sequence"/>
</dbReference>
<proteinExistence type="predicted"/>
<protein>
    <submittedName>
        <fullName evidence="3">AAA family ATPase</fullName>
    </submittedName>
</protein>
<dbReference type="GO" id="GO:0009307">
    <property type="term" value="P:DNA restriction-modification system"/>
    <property type="evidence" value="ECO:0007669"/>
    <property type="project" value="InterPro"/>
</dbReference>
<accession>A0A2B6UDA8</accession>
<dbReference type="EMBL" id="NUUQ01000011">
    <property type="protein sequence ID" value="PHG63524.1"/>
    <property type="molecule type" value="Genomic_DNA"/>
</dbReference>